<evidence type="ECO:0000313" key="3">
    <source>
        <dbReference type="EMBL" id="CAN97419.1"/>
    </source>
</evidence>
<feature type="compositionally biased region" description="Low complexity" evidence="1">
    <location>
        <begin position="133"/>
        <end position="153"/>
    </location>
</feature>
<evidence type="ECO:0000313" key="4">
    <source>
        <dbReference type="Proteomes" id="UP000002139"/>
    </source>
</evidence>
<evidence type="ECO:0008006" key="5">
    <source>
        <dbReference type="Google" id="ProtNLM"/>
    </source>
</evidence>
<organism evidence="3 4">
    <name type="scientific">Sorangium cellulosum (strain So ce56)</name>
    <name type="common">Polyangium cellulosum (strain So ce56)</name>
    <dbReference type="NCBI Taxonomy" id="448385"/>
    <lineage>
        <taxon>Bacteria</taxon>
        <taxon>Pseudomonadati</taxon>
        <taxon>Myxococcota</taxon>
        <taxon>Polyangia</taxon>
        <taxon>Polyangiales</taxon>
        <taxon>Polyangiaceae</taxon>
        <taxon>Sorangium</taxon>
    </lineage>
</organism>
<evidence type="ECO:0000256" key="1">
    <source>
        <dbReference type="SAM" id="MobiDB-lite"/>
    </source>
</evidence>
<keyword evidence="2" id="KW-0732">Signal</keyword>
<dbReference type="PROSITE" id="PS51257">
    <property type="entry name" value="PROKAR_LIPOPROTEIN"/>
    <property type="match status" value="1"/>
</dbReference>
<dbReference type="AlphaFoldDB" id="A9ESU3"/>
<dbReference type="Proteomes" id="UP000002139">
    <property type="component" value="Chromosome"/>
</dbReference>
<dbReference type="BioCyc" id="SCEL448385:SCE_RS37140-MONOMER"/>
<name>A9ESU3_SORC5</name>
<feature type="region of interest" description="Disordered" evidence="1">
    <location>
        <begin position="86"/>
        <end position="113"/>
    </location>
</feature>
<feature type="signal peptide" evidence="2">
    <location>
        <begin position="1"/>
        <end position="22"/>
    </location>
</feature>
<feature type="region of interest" description="Disordered" evidence="1">
    <location>
        <begin position="126"/>
        <end position="156"/>
    </location>
</feature>
<proteinExistence type="predicted"/>
<dbReference type="KEGG" id="scl:sce7250"/>
<protein>
    <recommendedName>
        <fullName evidence="5">Secreted protein</fullName>
    </recommendedName>
</protein>
<sequence>MFYDVRFRTLLCLAAASVTACGASINAVYEGDVRFEHCMALDSLADVKPTLRRACWDEWLQFCTFGQTRDRVEYATLRARQLSHASDFDEGEWTPPSSRAPAVPEPTSALAPPPRLLTADVAAPAATGEAHADPAANDGGAAASASNTAEEVAPPGAKCSASCQTDWKECQDDCKSAACEKGCSGKYTRCMRRCF</sequence>
<reference evidence="3 4" key="1">
    <citation type="journal article" date="2007" name="Nat. Biotechnol.">
        <title>Complete genome sequence of the myxobacterium Sorangium cellulosum.</title>
        <authorList>
            <person name="Schneiker S."/>
            <person name="Perlova O."/>
            <person name="Kaiser O."/>
            <person name="Gerth K."/>
            <person name="Alici A."/>
            <person name="Altmeyer M.O."/>
            <person name="Bartels D."/>
            <person name="Bekel T."/>
            <person name="Beyer S."/>
            <person name="Bode E."/>
            <person name="Bode H.B."/>
            <person name="Bolten C.J."/>
            <person name="Choudhuri J.V."/>
            <person name="Doss S."/>
            <person name="Elnakady Y.A."/>
            <person name="Frank B."/>
            <person name="Gaigalat L."/>
            <person name="Goesmann A."/>
            <person name="Groeger C."/>
            <person name="Gross F."/>
            <person name="Jelsbak L."/>
            <person name="Jelsbak L."/>
            <person name="Kalinowski J."/>
            <person name="Kegler C."/>
            <person name="Knauber T."/>
            <person name="Konietzny S."/>
            <person name="Kopp M."/>
            <person name="Krause L."/>
            <person name="Krug D."/>
            <person name="Linke B."/>
            <person name="Mahmud T."/>
            <person name="Martinez-Arias R."/>
            <person name="McHardy A.C."/>
            <person name="Merai M."/>
            <person name="Meyer F."/>
            <person name="Mormann S."/>
            <person name="Munoz-Dorado J."/>
            <person name="Perez J."/>
            <person name="Pradella S."/>
            <person name="Rachid S."/>
            <person name="Raddatz G."/>
            <person name="Rosenau F."/>
            <person name="Rueckert C."/>
            <person name="Sasse F."/>
            <person name="Scharfe M."/>
            <person name="Schuster S.C."/>
            <person name="Suen G."/>
            <person name="Treuner-Lange A."/>
            <person name="Velicer G.J."/>
            <person name="Vorholter F.-J."/>
            <person name="Weissman K.J."/>
            <person name="Welch R.D."/>
            <person name="Wenzel S.C."/>
            <person name="Whitworth D.E."/>
            <person name="Wilhelm S."/>
            <person name="Wittmann C."/>
            <person name="Bloecker H."/>
            <person name="Puehler A."/>
            <person name="Mueller R."/>
        </authorList>
    </citation>
    <scope>NUCLEOTIDE SEQUENCE [LARGE SCALE GENOMIC DNA]</scope>
    <source>
        <strain evidence="4">So ce56</strain>
    </source>
</reference>
<dbReference type="EMBL" id="AM746676">
    <property type="protein sequence ID" value="CAN97419.1"/>
    <property type="molecule type" value="Genomic_DNA"/>
</dbReference>
<dbReference type="RefSeq" id="WP_012239858.1">
    <property type="nucleotide sequence ID" value="NC_010162.1"/>
</dbReference>
<evidence type="ECO:0000256" key="2">
    <source>
        <dbReference type="SAM" id="SignalP"/>
    </source>
</evidence>
<feature type="chain" id="PRO_5002738451" description="Secreted protein" evidence="2">
    <location>
        <begin position="23"/>
        <end position="195"/>
    </location>
</feature>
<dbReference type="HOGENOM" id="CLU_1488131_0_0_7"/>
<keyword evidence="4" id="KW-1185">Reference proteome</keyword>
<gene>
    <name evidence="3" type="ordered locus">sce7250</name>
</gene>
<accession>A9ESU3</accession>